<reference evidence="1" key="1">
    <citation type="submission" date="2018-05" db="EMBL/GenBank/DDBJ databases">
        <authorList>
            <person name="Lanie J.A."/>
            <person name="Ng W.-L."/>
            <person name="Kazmierczak K.M."/>
            <person name="Andrzejewski T.M."/>
            <person name="Davidsen T.M."/>
            <person name="Wayne K.J."/>
            <person name="Tettelin H."/>
            <person name="Glass J.I."/>
            <person name="Rusch D."/>
            <person name="Podicherti R."/>
            <person name="Tsui H.-C.T."/>
            <person name="Winkler M.E."/>
        </authorList>
    </citation>
    <scope>NUCLEOTIDE SEQUENCE</scope>
    <source>
        <strain evidence="1">KNB</strain>
    </source>
</reference>
<organism evidence="1">
    <name type="scientific">Candidatus Nitrotoga fabula</name>
    <dbReference type="NCBI Taxonomy" id="2182327"/>
    <lineage>
        <taxon>Bacteria</taxon>
        <taxon>Pseudomonadati</taxon>
        <taxon>Pseudomonadota</taxon>
        <taxon>Betaproteobacteria</taxon>
        <taxon>Nitrosomonadales</taxon>
        <taxon>Gallionellaceae</taxon>
        <taxon>Candidatus Nitrotoga</taxon>
    </lineage>
</organism>
<sequence length="61" mass="7371">MRETPKFSSMPTSKYIHRANIRIETNSQDMVYTLQEKMIQVAAKISFIKMFTPYNHLYNYY</sequence>
<protein>
    <submittedName>
        <fullName evidence="1">Uncharacterized protein</fullName>
    </submittedName>
</protein>
<accession>A0A2X0RCM6</accession>
<name>A0A2X0RCM6_9PROT</name>
<evidence type="ECO:0000313" key="1">
    <source>
        <dbReference type="EMBL" id="SPS05384.1"/>
    </source>
</evidence>
<gene>
    <name evidence="1" type="ORF">NITFAB_0974</name>
</gene>
<proteinExistence type="predicted"/>
<dbReference type="AlphaFoldDB" id="A0A2X0RCM6"/>
<dbReference type="EMBL" id="LS423452">
    <property type="protein sequence ID" value="SPS05384.1"/>
    <property type="molecule type" value="Genomic_DNA"/>
</dbReference>